<keyword evidence="2" id="KW-0489">Methyltransferase</keyword>
<dbReference type="Pfam" id="PF08241">
    <property type="entry name" value="Methyltransf_11"/>
    <property type="match status" value="1"/>
</dbReference>
<dbReference type="RefSeq" id="WP_136909238.1">
    <property type="nucleotide sequence ID" value="NZ_SUMD01000004.1"/>
</dbReference>
<comment type="caution">
    <text evidence="2">The sequence shown here is derived from an EMBL/GenBank/DDBJ whole genome shotgun (WGS) entry which is preliminary data.</text>
</comment>
<evidence type="ECO:0000259" key="1">
    <source>
        <dbReference type="Pfam" id="PF08241"/>
    </source>
</evidence>
<dbReference type="GO" id="GO:0008168">
    <property type="term" value="F:methyltransferase activity"/>
    <property type="evidence" value="ECO:0007669"/>
    <property type="project" value="UniProtKB-KW"/>
</dbReference>
<dbReference type="GO" id="GO:0032259">
    <property type="term" value="P:methylation"/>
    <property type="evidence" value="ECO:0007669"/>
    <property type="project" value="UniProtKB-KW"/>
</dbReference>
<dbReference type="Gene3D" id="3.40.50.150">
    <property type="entry name" value="Vaccinia Virus protein VP39"/>
    <property type="match status" value="1"/>
</dbReference>
<accession>A0ABY2RKJ9</accession>
<gene>
    <name evidence="2" type="ORF">FCG67_09450</name>
</gene>
<evidence type="ECO:0000313" key="2">
    <source>
        <dbReference type="EMBL" id="TJZ78281.1"/>
    </source>
</evidence>
<sequence length="264" mass="28521">MGARPEQWASGEDYQRYMGRWSRLAAVEFLRGLPPLPGAVWCDVGCGTGSLTQTILATERPTRVLGVDPSAQFLAAAALRSDGRAEFRLGSAAAIPAADGEFDRVVSALVLNFVPDPRAALAEMIRVTRPAGLVASYVWDYADGMDMIRLFWDAAIELDPAAAAVDEGARFPLCRPEPLRELFGSAGLTRVRAGQVEVDTVFAGFEDFWRPFLGGQGPAPGYCTSLPEDHRAALRERLRATTPRNASGAVPLRARAWTVQGCMP</sequence>
<organism evidence="2 3">
    <name type="scientific">Rhodococcus oryzae</name>
    <dbReference type="NCBI Taxonomy" id="2571143"/>
    <lineage>
        <taxon>Bacteria</taxon>
        <taxon>Bacillati</taxon>
        <taxon>Actinomycetota</taxon>
        <taxon>Actinomycetes</taxon>
        <taxon>Mycobacteriales</taxon>
        <taxon>Nocardiaceae</taxon>
        <taxon>Rhodococcus</taxon>
    </lineage>
</organism>
<dbReference type="SUPFAM" id="SSF53335">
    <property type="entry name" value="S-adenosyl-L-methionine-dependent methyltransferases"/>
    <property type="match status" value="1"/>
</dbReference>
<dbReference type="Proteomes" id="UP000305109">
    <property type="component" value="Unassembled WGS sequence"/>
</dbReference>
<feature type="domain" description="Methyltransferase type 11" evidence="1">
    <location>
        <begin position="43"/>
        <end position="134"/>
    </location>
</feature>
<evidence type="ECO:0000313" key="3">
    <source>
        <dbReference type="Proteomes" id="UP000305109"/>
    </source>
</evidence>
<dbReference type="InterPro" id="IPR013216">
    <property type="entry name" value="Methyltransf_11"/>
</dbReference>
<keyword evidence="2" id="KW-0808">Transferase</keyword>
<reference evidence="2 3" key="1">
    <citation type="submission" date="2019-04" db="EMBL/GenBank/DDBJ databases">
        <title>Rhodococcus oryzae sp. nov., a novel actinomycete isolated from rhizosphere soil of rice (Oryza sativa L.).</title>
        <authorList>
            <person name="Li C."/>
        </authorList>
    </citation>
    <scope>NUCLEOTIDE SEQUENCE [LARGE SCALE GENOMIC DNA]</scope>
    <source>
        <strain evidence="2 3">NEAU-CX67</strain>
    </source>
</reference>
<dbReference type="CDD" id="cd02440">
    <property type="entry name" value="AdoMet_MTases"/>
    <property type="match status" value="1"/>
</dbReference>
<dbReference type="InterPro" id="IPR029063">
    <property type="entry name" value="SAM-dependent_MTases_sf"/>
</dbReference>
<dbReference type="PANTHER" id="PTHR43861:SF1">
    <property type="entry name" value="TRANS-ACONITATE 2-METHYLTRANSFERASE"/>
    <property type="match status" value="1"/>
</dbReference>
<keyword evidence="3" id="KW-1185">Reference proteome</keyword>
<dbReference type="EMBL" id="SUMD01000004">
    <property type="protein sequence ID" value="TJZ78281.1"/>
    <property type="molecule type" value="Genomic_DNA"/>
</dbReference>
<proteinExistence type="predicted"/>
<dbReference type="PANTHER" id="PTHR43861">
    <property type="entry name" value="TRANS-ACONITATE 2-METHYLTRANSFERASE-RELATED"/>
    <property type="match status" value="1"/>
</dbReference>
<name>A0ABY2RKJ9_9NOCA</name>
<protein>
    <submittedName>
        <fullName evidence="2">Class I SAM-dependent methyltransferase</fullName>
    </submittedName>
</protein>